<dbReference type="Proteomes" id="UP000467130">
    <property type="component" value="Chromosome"/>
</dbReference>
<dbReference type="InterPro" id="IPR012340">
    <property type="entry name" value="NA-bd_OB-fold"/>
</dbReference>
<sequence>MHPIRQCCAGVYPCGKHAEYRRWNPSMEEYATVSDALAIGCVGKLVVATRGDRGPGEVLVTIRGSKETFLAWSDDPLPKGSKVLVVEIRGGRTVVVEPWEQAQQDLS</sequence>
<dbReference type="SUPFAM" id="SSF141322">
    <property type="entry name" value="NfeD domain-like"/>
    <property type="match status" value="1"/>
</dbReference>
<dbReference type="Gene3D" id="2.40.50.140">
    <property type="entry name" value="Nucleic acid-binding proteins"/>
    <property type="match status" value="1"/>
</dbReference>
<dbReference type="AlphaFoldDB" id="A0A7I7QC66"/>
<protein>
    <recommendedName>
        <fullName evidence="3">NfeD-like C-terminal domain-containing protein</fullName>
    </recommendedName>
</protein>
<gene>
    <name evidence="1" type="ORF">MSTO_41130</name>
</gene>
<proteinExistence type="predicted"/>
<organism evidence="1 2">
    <name type="scientific">Mycobacterium stomatepiae</name>
    <dbReference type="NCBI Taxonomy" id="470076"/>
    <lineage>
        <taxon>Bacteria</taxon>
        <taxon>Bacillati</taxon>
        <taxon>Actinomycetota</taxon>
        <taxon>Actinomycetes</taxon>
        <taxon>Mycobacteriales</taxon>
        <taxon>Mycobacteriaceae</taxon>
        <taxon>Mycobacterium</taxon>
        <taxon>Mycobacterium simiae complex</taxon>
    </lineage>
</organism>
<dbReference type="KEGG" id="msto:MSTO_41130"/>
<reference evidence="1 2" key="1">
    <citation type="journal article" date="2019" name="Emerg. Microbes Infect.">
        <title>Comprehensive subspecies identification of 175 nontuberculous mycobacteria species based on 7547 genomic profiles.</title>
        <authorList>
            <person name="Matsumoto Y."/>
            <person name="Kinjo T."/>
            <person name="Motooka D."/>
            <person name="Nabeya D."/>
            <person name="Jung N."/>
            <person name="Uechi K."/>
            <person name="Horii T."/>
            <person name="Iida T."/>
            <person name="Fujita J."/>
            <person name="Nakamura S."/>
        </authorList>
    </citation>
    <scope>NUCLEOTIDE SEQUENCE [LARGE SCALE GENOMIC DNA]</scope>
    <source>
        <strain evidence="1 2">JCM 17783</strain>
    </source>
</reference>
<evidence type="ECO:0008006" key="3">
    <source>
        <dbReference type="Google" id="ProtNLM"/>
    </source>
</evidence>
<dbReference type="EMBL" id="AP022587">
    <property type="protein sequence ID" value="BBY23908.1"/>
    <property type="molecule type" value="Genomic_DNA"/>
</dbReference>
<evidence type="ECO:0000313" key="1">
    <source>
        <dbReference type="EMBL" id="BBY23908.1"/>
    </source>
</evidence>
<accession>A0A7I7QC66</accession>
<name>A0A7I7QC66_9MYCO</name>
<keyword evidence="2" id="KW-1185">Reference proteome</keyword>
<evidence type="ECO:0000313" key="2">
    <source>
        <dbReference type="Proteomes" id="UP000467130"/>
    </source>
</evidence>